<keyword evidence="8 9" id="KW-0472">Membrane</keyword>
<evidence type="ECO:0000259" key="10">
    <source>
        <dbReference type="PROSITE" id="PS50893"/>
    </source>
</evidence>
<feature type="transmembrane region" description="Helical" evidence="9">
    <location>
        <begin position="69"/>
        <end position="89"/>
    </location>
</feature>
<keyword evidence="4 9" id="KW-0812">Transmembrane</keyword>
<evidence type="ECO:0000256" key="1">
    <source>
        <dbReference type="ARBA" id="ARBA00004651"/>
    </source>
</evidence>
<accession>A0A563VWJ7</accession>
<dbReference type="RefSeq" id="WP_144874666.1">
    <property type="nucleotide sequence ID" value="NZ_LR214112.1"/>
</dbReference>
<evidence type="ECO:0000256" key="6">
    <source>
        <dbReference type="ARBA" id="ARBA00022840"/>
    </source>
</evidence>
<dbReference type="Gene3D" id="1.20.1560.10">
    <property type="entry name" value="ABC transporter type 1, transmembrane domain"/>
    <property type="match status" value="1"/>
</dbReference>
<name>A0A563VWJ7_9CYAN</name>
<sequence>MQYFNLLVRYSRILVRSLPLIWQAAPKEVTFLTCTMIVRGIVPGFGIWINKQIVDAVASGLNSPQLDNYGSLFSLVFAWVAAILLQSILEPFYEANFKNITEKLSAHINLLILDKANSFSDLIYFEDAHFYNEIQLIEEEVNRQPFRLILFFADGCQYLLNLITMLILLSPLGWWIPLLLLLASFPKVYFSFKIQWDIWQTMSKKSPQTRKMKYYSSVLLTDTYAKEVRLFGLGSLFKQRYIEAFADKYQAMRKIRGKQAWNLSIWEILSAGSNATAFYRVVIKAVNNQITAGNVLLFIQALNNIQTSLQVLFNEFFSLQEALIFMERLFKFLDSQPTMELTFSDKNLPTSIASGIVFENVSFAYPDGRIALERVSFTLEPGKTIALVGENGAGKTTIIKLLSRLYDPSAGKILIDGIDLKKLDLNQWRQQIAVVFQDFCRYSLTVGENIALGDLTALEKLETLKLAARKAGIADKIDRLEYQYQTLLGKQFDGTELSGGEWQKIAIARAFIREKRSQLLVLDEPTAALDPRSEYEIYNRFSELVQNKTAILVTHRLASVSMCDLIMVLKAGKLIELGTHRDLLQQQGEYAHLWQIQAQAYQI</sequence>
<dbReference type="PROSITE" id="PS50893">
    <property type="entry name" value="ABC_TRANSPORTER_2"/>
    <property type="match status" value="1"/>
</dbReference>
<evidence type="ECO:0000256" key="7">
    <source>
        <dbReference type="ARBA" id="ARBA00022989"/>
    </source>
</evidence>
<reference evidence="12 13" key="1">
    <citation type="submission" date="2019-01" db="EMBL/GenBank/DDBJ databases">
        <authorList>
            <person name="Brito A."/>
        </authorList>
    </citation>
    <scope>NUCLEOTIDE SEQUENCE [LARGE SCALE GENOMIC DNA]</scope>
    <source>
        <strain evidence="12">1</strain>
    </source>
</reference>
<dbReference type="GO" id="GO:0005524">
    <property type="term" value="F:ATP binding"/>
    <property type="evidence" value="ECO:0007669"/>
    <property type="project" value="UniProtKB-KW"/>
</dbReference>
<dbReference type="FunFam" id="3.40.50.300:FF:000221">
    <property type="entry name" value="Multidrug ABC transporter ATP-binding protein"/>
    <property type="match status" value="1"/>
</dbReference>
<dbReference type="InterPro" id="IPR036640">
    <property type="entry name" value="ABC1_TM_sf"/>
</dbReference>
<evidence type="ECO:0000256" key="8">
    <source>
        <dbReference type="ARBA" id="ARBA00023136"/>
    </source>
</evidence>
<evidence type="ECO:0000256" key="5">
    <source>
        <dbReference type="ARBA" id="ARBA00022741"/>
    </source>
</evidence>
<dbReference type="Pfam" id="PF00664">
    <property type="entry name" value="ABC_membrane"/>
    <property type="match status" value="1"/>
</dbReference>
<dbReference type="PROSITE" id="PS00211">
    <property type="entry name" value="ABC_TRANSPORTER_1"/>
    <property type="match status" value="1"/>
</dbReference>
<comment type="subcellular location">
    <subcellularLocation>
        <location evidence="1">Cell membrane</location>
        <topology evidence="1">Multi-pass membrane protein</topology>
    </subcellularLocation>
</comment>
<keyword evidence="13" id="KW-1185">Reference proteome</keyword>
<keyword evidence="5" id="KW-0547">Nucleotide-binding</keyword>
<dbReference type="InterPro" id="IPR027417">
    <property type="entry name" value="P-loop_NTPase"/>
</dbReference>
<evidence type="ECO:0000256" key="3">
    <source>
        <dbReference type="ARBA" id="ARBA00022475"/>
    </source>
</evidence>
<dbReference type="AlphaFoldDB" id="A0A563VWJ7"/>
<evidence type="ECO:0000256" key="2">
    <source>
        <dbReference type="ARBA" id="ARBA00022448"/>
    </source>
</evidence>
<dbReference type="InterPro" id="IPR039421">
    <property type="entry name" value="Type_1_exporter"/>
</dbReference>
<dbReference type="SUPFAM" id="SSF52540">
    <property type="entry name" value="P-loop containing nucleoside triphosphate hydrolases"/>
    <property type="match status" value="1"/>
</dbReference>
<evidence type="ECO:0000256" key="4">
    <source>
        <dbReference type="ARBA" id="ARBA00022692"/>
    </source>
</evidence>
<dbReference type="InterPro" id="IPR011527">
    <property type="entry name" value="ABC1_TM_dom"/>
</dbReference>
<dbReference type="Gene3D" id="3.40.50.300">
    <property type="entry name" value="P-loop containing nucleotide triphosphate hydrolases"/>
    <property type="match status" value="1"/>
</dbReference>
<dbReference type="SMART" id="SM00382">
    <property type="entry name" value="AAA"/>
    <property type="match status" value="1"/>
</dbReference>
<evidence type="ECO:0000313" key="13">
    <source>
        <dbReference type="Proteomes" id="UP000320055"/>
    </source>
</evidence>
<dbReference type="InterPro" id="IPR017871">
    <property type="entry name" value="ABC_transporter-like_CS"/>
</dbReference>
<dbReference type="OrthoDB" id="9762790at2"/>
<dbReference type="Pfam" id="PF00005">
    <property type="entry name" value="ABC_tran"/>
    <property type="match status" value="1"/>
</dbReference>
<protein>
    <submittedName>
        <fullName evidence="12">ABC transporter</fullName>
    </submittedName>
</protein>
<dbReference type="SUPFAM" id="SSF90123">
    <property type="entry name" value="ABC transporter transmembrane region"/>
    <property type="match status" value="1"/>
</dbReference>
<evidence type="ECO:0000256" key="9">
    <source>
        <dbReference type="SAM" id="Phobius"/>
    </source>
</evidence>
<dbReference type="InterPro" id="IPR003439">
    <property type="entry name" value="ABC_transporter-like_ATP-bd"/>
</dbReference>
<evidence type="ECO:0000259" key="11">
    <source>
        <dbReference type="PROSITE" id="PS50929"/>
    </source>
</evidence>
<dbReference type="PROSITE" id="PS50929">
    <property type="entry name" value="ABC_TM1F"/>
    <property type="match status" value="1"/>
</dbReference>
<dbReference type="GO" id="GO:0140359">
    <property type="term" value="F:ABC-type transporter activity"/>
    <property type="evidence" value="ECO:0007669"/>
    <property type="project" value="InterPro"/>
</dbReference>
<dbReference type="EMBL" id="CAACVJ010000308">
    <property type="protein sequence ID" value="VEP15829.1"/>
    <property type="molecule type" value="Genomic_DNA"/>
</dbReference>
<dbReference type="PANTHER" id="PTHR24221">
    <property type="entry name" value="ATP-BINDING CASSETTE SUB-FAMILY B"/>
    <property type="match status" value="1"/>
</dbReference>
<dbReference type="GO" id="GO:0016887">
    <property type="term" value="F:ATP hydrolysis activity"/>
    <property type="evidence" value="ECO:0007669"/>
    <property type="project" value="InterPro"/>
</dbReference>
<evidence type="ECO:0000313" key="12">
    <source>
        <dbReference type="EMBL" id="VEP15829.1"/>
    </source>
</evidence>
<proteinExistence type="predicted"/>
<dbReference type="GO" id="GO:0005886">
    <property type="term" value="C:plasma membrane"/>
    <property type="evidence" value="ECO:0007669"/>
    <property type="project" value="UniProtKB-SubCell"/>
</dbReference>
<keyword evidence="3" id="KW-1003">Cell membrane</keyword>
<keyword evidence="2" id="KW-0813">Transport</keyword>
<gene>
    <name evidence="12" type="ORF">H1P_3760002</name>
</gene>
<feature type="domain" description="ABC transmembrane type-1" evidence="11">
    <location>
        <begin position="31"/>
        <end position="321"/>
    </location>
</feature>
<feature type="domain" description="ABC transporter" evidence="10">
    <location>
        <begin position="356"/>
        <end position="596"/>
    </location>
</feature>
<dbReference type="PANTHER" id="PTHR24221:SF646">
    <property type="entry name" value="HAEMOLYSIN SECRETION ATP-BINDING PROTEIN"/>
    <property type="match status" value="1"/>
</dbReference>
<dbReference type="InterPro" id="IPR003593">
    <property type="entry name" value="AAA+_ATPase"/>
</dbReference>
<keyword evidence="6" id="KW-0067">ATP-binding</keyword>
<keyword evidence="7 9" id="KW-1133">Transmembrane helix</keyword>
<organism evidence="12 13">
    <name type="scientific">Hyella patelloides LEGE 07179</name>
    <dbReference type="NCBI Taxonomy" id="945734"/>
    <lineage>
        <taxon>Bacteria</taxon>
        <taxon>Bacillati</taxon>
        <taxon>Cyanobacteriota</taxon>
        <taxon>Cyanophyceae</taxon>
        <taxon>Pleurocapsales</taxon>
        <taxon>Hyellaceae</taxon>
        <taxon>Hyella</taxon>
    </lineage>
</organism>
<dbReference type="Proteomes" id="UP000320055">
    <property type="component" value="Unassembled WGS sequence"/>
</dbReference>
<dbReference type="GO" id="GO:0034040">
    <property type="term" value="F:ATPase-coupled lipid transmembrane transporter activity"/>
    <property type="evidence" value="ECO:0007669"/>
    <property type="project" value="TreeGrafter"/>
</dbReference>